<protein>
    <submittedName>
        <fullName evidence="3">Uncharacterized protein</fullName>
    </submittedName>
</protein>
<evidence type="ECO:0000313" key="3">
    <source>
        <dbReference type="EMBL" id="KAJ7028966.1"/>
    </source>
</evidence>
<gene>
    <name evidence="3" type="ORF">C8F04DRAFT_1188071</name>
    <name evidence="2" type="ORF">C8F04DRAFT_1191802</name>
</gene>
<dbReference type="EMBL" id="JARJCM010000159">
    <property type="protein sequence ID" value="KAJ7025108.1"/>
    <property type="molecule type" value="Genomic_DNA"/>
</dbReference>
<feature type="compositionally biased region" description="Polar residues" evidence="1">
    <location>
        <begin position="185"/>
        <end position="196"/>
    </location>
</feature>
<keyword evidence="4" id="KW-1185">Reference proteome</keyword>
<sequence length="221" mass="24449">MWAKERAARCSPRTQLAIIVAHRPRRVRVTAGARPARKHCPHMHVRMKEEKKVDVCESKINVEDKGWNAKVSQQEKRSHQHSIHHIKCSADRSPATRTAHDVRTHLQAKRTTYPRPKARYTHPLASPNASAPKDRRTESPSILALSDPPLSGAEGGGCAAIMRAGAKKSDKENGSHRARREGTRAVTSMNMISASTCVARRQEEPTSVEDIALSDDAPAKL</sequence>
<name>A0AAD6SJ58_9AGAR</name>
<evidence type="ECO:0000256" key="1">
    <source>
        <dbReference type="SAM" id="MobiDB-lite"/>
    </source>
</evidence>
<dbReference type="EMBL" id="JARJCM010000106">
    <property type="protein sequence ID" value="KAJ7028966.1"/>
    <property type="molecule type" value="Genomic_DNA"/>
</dbReference>
<evidence type="ECO:0000313" key="2">
    <source>
        <dbReference type="EMBL" id="KAJ7025108.1"/>
    </source>
</evidence>
<dbReference type="Proteomes" id="UP001218188">
    <property type="component" value="Unassembled WGS sequence"/>
</dbReference>
<comment type="caution">
    <text evidence="3">The sequence shown here is derived from an EMBL/GenBank/DDBJ whole genome shotgun (WGS) entry which is preliminary data.</text>
</comment>
<proteinExistence type="predicted"/>
<feature type="compositionally biased region" description="Basic and acidic residues" evidence="1">
    <location>
        <begin position="167"/>
        <end position="183"/>
    </location>
</feature>
<feature type="compositionally biased region" description="Basic residues" evidence="1">
    <location>
        <begin position="78"/>
        <end position="87"/>
    </location>
</feature>
<dbReference type="AlphaFoldDB" id="A0AAD6SJ58"/>
<accession>A0AAD6SJ58</accession>
<reference evidence="3" key="1">
    <citation type="submission" date="2023-03" db="EMBL/GenBank/DDBJ databases">
        <title>Massive genome expansion in bonnet fungi (Mycena s.s.) driven by repeated elements and novel gene families across ecological guilds.</title>
        <authorList>
            <consortium name="Lawrence Berkeley National Laboratory"/>
            <person name="Harder C.B."/>
            <person name="Miyauchi S."/>
            <person name="Viragh M."/>
            <person name="Kuo A."/>
            <person name="Thoen E."/>
            <person name="Andreopoulos B."/>
            <person name="Lu D."/>
            <person name="Skrede I."/>
            <person name="Drula E."/>
            <person name="Henrissat B."/>
            <person name="Morin E."/>
            <person name="Kohler A."/>
            <person name="Barry K."/>
            <person name="LaButti K."/>
            <person name="Morin E."/>
            <person name="Salamov A."/>
            <person name="Lipzen A."/>
            <person name="Mereny Z."/>
            <person name="Hegedus B."/>
            <person name="Baldrian P."/>
            <person name="Stursova M."/>
            <person name="Weitz H."/>
            <person name="Taylor A."/>
            <person name="Grigoriev I.V."/>
            <person name="Nagy L.G."/>
            <person name="Martin F."/>
            <person name="Kauserud H."/>
        </authorList>
    </citation>
    <scope>NUCLEOTIDE SEQUENCE</scope>
    <source>
        <strain evidence="3">CBHHK200</strain>
    </source>
</reference>
<evidence type="ECO:0000313" key="4">
    <source>
        <dbReference type="Proteomes" id="UP001218188"/>
    </source>
</evidence>
<feature type="region of interest" description="Disordered" evidence="1">
    <location>
        <begin position="67"/>
        <end position="221"/>
    </location>
</feature>
<feature type="compositionally biased region" description="Basic and acidic residues" evidence="1">
    <location>
        <begin position="67"/>
        <end position="77"/>
    </location>
</feature>
<organism evidence="3 4">
    <name type="scientific">Mycena alexandri</name>
    <dbReference type="NCBI Taxonomy" id="1745969"/>
    <lineage>
        <taxon>Eukaryota</taxon>
        <taxon>Fungi</taxon>
        <taxon>Dikarya</taxon>
        <taxon>Basidiomycota</taxon>
        <taxon>Agaricomycotina</taxon>
        <taxon>Agaricomycetes</taxon>
        <taxon>Agaricomycetidae</taxon>
        <taxon>Agaricales</taxon>
        <taxon>Marasmiineae</taxon>
        <taxon>Mycenaceae</taxon>
        <taxon>Mycena</taxon>
    </lineage>
</organism>